<evidence type="ECO:0008006" key="5">
    <source>
        <dbReference type="Google" id="ProtNLM"/>
    </source>
</evidence>
<feature type="transmembrane region" description="Helical" evidence="2">
    <location>
        <begin position="449"/>
        <end position="470"/>
    </location>
</feature>
<dbReference type="RefSeq" id="WP_186742979.1">
    <property type="nucleotide sequence ID" value="NZ_CP060394.1"/>
</dbReference>
<feature type="transmembrane region" description="Helical" evidence="2">
    <location>
        <begin position="385"/>
        <end position="410"/>
    </location>
</feature>
<name>A0A7G8BHK2_9BACT</name>
<dbReference type="Pfam" id="PF10136">
    <property type="entry name" value="SpecificRecomb"/>
    <property type="match status" value="1"/>
</dbReference>
<keyword evidence="2" id="KW-0812">Transmembrane</keyword>
<gene>
    <name evidence="3" type="ORF">H7849_23915</name>
</gene>
<evidence type="ECO:0000313" key="3">
    <source>
        <dbReference type="EMBL" id="QNI32022.1"/>
    </source>
</evidence>
<feature type="transmembrane region" description="Helical" evidence="2">
    <location>
        <begin position="589"/>
        <end position="605"/>
    </location>
</feature>
<feature type="transmembrane region" description="Helical" evidence="2">
    <location>
        <begin position="491"/>
        <end position="512"/>
    </location>
</feature>
<keyword evidence="4" id="KW-1185">Reference proteome</keyword>
<feature type="compositionally biased region" description="Polar residues" evidence="1">
    <location>
        <begin position="1"/>
        <end position="14"/>
    </location>
</feature>
<feature type="region of interest" description="Disordered" evidence="1">
    <location>
        <begin position="677"/>
        <end position="706"/>
    </location>
</feature>
<dbReference type="Proteomes" id="UP000515312">
    <property type="component" value="Chromosome"/>
</dbReference>
<evidence type="ECO:0000256" key="1">
    <source>
        <dbReference type="SAM" id="MobiDB-lite"/>
    </source>
</evidence>
<dbReference type="InterPro" id="IPR011385">
    <property type="entry name" value="Site-sp_rcmbase"/>
</dbReference>
<sequence>MALSPQARNPSQNADGGRPVSPRTETSLRNYTGSFCAAPTFGDQTASFIELFSAIWQESSNRNLQTTLIFWISMLEQDRDLCSSFQQAWRSMLGSLHSVSLFAESGLPAQHALIPEITRRFFQRLLPSPREDADASRLFASIFDSPRSVQRFLDMGAELFTRLAAILWDPQGLHTFPQLRKDMHQALRLLAARVSARGTSVAVRDRSSSESVEHSPFYAFVFATEKFIEFEGSVSPADRMERWLQAVYACRGELALVRINMEDAGVSTALVFDLSAMDATLDRMEMLAATLVEHTRKPSVAARLLLDTLVRGVLEDIRVGSLVRKNFNLLARKTVERTGHGGEHYIAHSRREYWHMWGAAIGGGILTVFTAAIKLRIIGRHWPPFIEAILVGTNYAISFLLLQIFGLALATKQPSMTAATLADIIRRNRGDSRRDKITSFSASISRTQLAAALGNIVAVCSGAVLVNQIWLATYHTSFVPAPQAERVYRSLAPLASLTAIDAVLTGILLWLAGLIGGWCENFAVYHRIPDSIAQHPLGRRIGYDRMQKIADWYDHNIAAWSTSISLGYLMGFTPVIAEFFGLPLDIRHVTLNTGMFAFAAAHFGASAFTHIWLYTAILGVAVMFVLNLGVSFGIASFVALRAYDVPYEEHVRILRYALGQIVHSPLRFLFPVEPKPDAPVPSAETTAPILVEEPAEDTSAATNSPS</sequence>
<feature type="region of interest" description="Disordered" evidence="1">
    <location>
        <begin position="1"/>
        <end position="24"/>
    </location>
</feature>
<feature type="transmembrane region" description="Helical" evidence="2">
    <location>
        <begin position="354"/>
        <end position="373"/>
    </location>
</feature>
<dbReference type="KEGG" id="adin:H7849_23915"/>
<accession>A0A7G8BHK2</accession>
<protein>
    <recommendedName>
        <fullName evidence="5">Site-specific recombinase</fullName>
    </recommendedName>
</protein>
<keyword evidence="2" id="KW-1133">Transmembrane helix</keyword>
<dbReference type="EMBL" id="CP060394">
    <property type="protein sequence ID" value="QNI32022.1"/>
    <property type="molecule type" value="Genomic_DNA"/>
</dbReference>
<evidence type="ECO:0000313" key="4">
    <source>
        <dbReference type="Proteomes" id="UP000515312"/>
    </source>
</evidence>
<organism evidence="3 4">
    <name type="scientific">Alloacidobacterium dinghuense</name>
    <dbReference type="NCBI Taxonomy" id="2763107"/>
    <lineage>
        <taxon>Bacteria</taxon>
        <taxon>Pseudomonadati</taxon>
        <taxon>Acidobacteriota</taxon>
        <taxon>Terriglobia</taxon>
        <taxon>Terriglobales</taxon>
        <taxon>Acidobacteriaceae</taxon>
        <taxon>Alloacidobacterium</taxon>
    </lineage>
</organism>
<feature type="transmembrane region" description="Helical" evidence="2">
    <location>
        <begin position="611"/>
        <end position="640"/>
    </location>
</feature>
<evidence type="ECO:0000256" key="2">
    <source>
        <dbReference type="SAM" id="Phobius"/>
    </source>
</evidence>
<keyword evidence="2" id="KW-0472">Membrane</keyword>
<feature type="transmembrane region" description="Helical" evidence="2">
    <location>
        <begin position="557"/>
        <end position="577"/>
    </location>
</feature>
<proteinExistence type="predicted"/>
<reference evidence="3 4" key="1">
    <citation type="submission" date="2020-08" db="EMBL/GenBank/DDBJ databases">
        <title>Edaphobacter telluris sp. nov. and Acidobacterium dinghuensis sp. nov., two acidobacteria isolated from forest soil.</title>
        <authorList>
            <person name="Fu J."/>
            <person name="Qiu L."/>
        </authorList>
    </citation>
    <scope>NUCLEOTIDE SEQUENCE [LARGE SCALE GENOMIC DNA]</scope>
    <source>
        <strain evidence="3">4Y35</strain>
    </source>
</reference>
<dbReference type="AlphaFoldDB" id="A0A7G8BHK2"/>